<comment type="caution">
    <text evidence="2">The sequence shown here is derived from an EMBL/GenBank/DDBJ whole genome shotgun (WGS) entry which is preliminary data.</text>
</comment>
<dbReference type="Proteomes" id="UP001419268">
    <property type="component" value="Unassembled WGS sequence"/>
</dbReference>
<reference evidence="2 3" key="1">
    <citation type="submission" date="2024-01" db="EMBL/GenBank/DDBJ databases">
        <title>Genome assemblies of Stephania.</title>
        <authorList>
            <person name="Yang L."/>
        </authorList>
    </citation>
    <scope>NUCLEOTIDE SEQUENCE [LARGE SCALE GENOMIC DNA]</scope>
    <source>
        <strain evidence="2">JXDWG</strain>
        <tissue evidence="2">Leaf</tissue>
    </source>
</reference>
<sequence>MRQWRRSIEARRRCRARGRQAPTRATPQRVDDQAALAATRKPVADGVISRRGARAVNDAMALSDRSRRDFDEFRRRDGVLDDPAQSYDSALQLPALSDPLHKYHQRVDGEASDRICGRDPIECTDRDSDLVMHRDNDMDMFHLDRDFNVPVWACGQPGTAEPRIGGWTARYSRARNRFMLLPRQDVALAYIDWRRQMVCSLRGDLGGAQLVTEEPSLLRRSPACRGGAQPYRVRWGYGLGRVWPWAGMAFGGYGLGSSFIEIFPLRIASISRTKF</sequence>
<keyword evidence="3" id="KW-1185">Reference proteome</keyword>
<protein>
    <submittedName>
        <fullName evidence="2">Uncharacterized protein</fullName>
    </submittedName>
</protein>
<dbReference type="AlphaFoldDB" id="A0AAP0HWS4"/>
<evidence type="ECO:0000313" key="2">
    <source>
        <dbReference type="EMBL" id="KAK9100602.1"/>
    </source>
</evidence>
<accession>A0AAP0HWS4</accession>
<feature type="region of interest" description="Disordered" evidence="1">
    <location>
        <begin position="1"/>
        <end position="37"/>
    </location>
</feature>
<evidence type="ECO:0000313" key="3">
    <source>
        <dbReference type="Proteomes" id="UP001419268"/>
    </source>
</evidence>
<feature type="compositionally biased region" description="Basic and acidic residues" evidence="1">
    <location>
        <begin position="1"/>
        <end position="11"/>
    </location>
</feature>
<proteinExistence type="predicted"/>
<organism evidence="2 3">
    <name type="scientific">Stephania cephalantha</name>
    <dbReference type="NCBI Taxonomy" id="152367"/>
    <lineage>
        <taxon>Eukaryota</taxon>
        <taxon>Viridiplantae</taxon>
        <taxon>Streptophyta</taxon>
        <taxon>Embryophyta</taxon>
        <taxon>Tracheophyta</taxon>
        <taxon>Spermatophyta</taxon>
        <taxon>Magnoliopsida</taxon>
        <taxon>Ranunculales</taxon>
        <taxon>Menispermaceae</taxon>
        <taxon>Menispermoideae</taxon>
        <taxon>Cissampelideae</taxon>
        <taxon>Stephania</taxon>
    </lineage>
</organism>
<gene>
    <name evidence="2" type="ORF">Scep_024032</name>
</gene>
<evidence type="ECO:0000256" key="1">
    <source>
        <dbReference type="SAM" id="MobiDB-lite"/>
    </source>
</evidence>
<dbReference type="EMBL" id="JBBNAG010000010">
    <property type="protein sequence ID" value="KAK9100602.1"/>
    <property type="molecule type" value="Genomic_DNA"/>
</dbReference>
<name>A0AAP0HWS4_9MAGN</name>